<dbReference type="KEGG" id="bar:GBAA_pXO2_0105"/>
<accession>Q6F073</accession>
<keyword evidence="1" id="KW-0614">Plasmid</keyword>
<dbReference type="HOGENOM" id="CLU_3095142_0_0_9"/>
<gene>
    <name evidence="1" type="ordered locus">GBAA_pXO2_0105</name>
</gene>
<protein>
    <submittedName>
        <fullName evidence="1">Uncharacterized protein</fullName>
    </submittedName>
</protein>
<name>Q6F073_BACAN</name>
<keyword evidence="2" id="KW-1185">Reference proteome</keyword>
<dbReference type="AlphaFoldDB" id="Q6F073"/>
<sequence length="51" mass="6005">MYYFLSIMFLVKDKKSNISLCRSSKNLYSTNKKAGRINPPAFTIHYECLLR</sequence>
<organism evidence="1 2">
    <name type="scientific">Bacillus anthracis</name>
    <name type="common">anthrax bacterium</name>
    <dbReference type="NCBI Taxonomy" id="1392"/>
    <lineage>
        <taxon>Bacteria</taxon>
        <taxon>Bacillati</taxon>
        <taxon>Bacillota</taxon>
        <taxon>Bacilli</taxon>
        <taxon>Bacillales</taxon>
        <taxon>Bacillaceae</taxon>
        <taxon>Bacillus</taxon>
        <taxon>Bacillus cereus group</taxon>
    </lineage>
</organism>
<evidence type="ECO:0000313" key="1">
    <source>
        <dbReference type="EMBL" id="AAT35517.1"/>
    </source>
</evidence>
<geneLocation type="plasmid" evidence="1 2">
    <name>pXO2</name>
</geneLocation>
<dbReference type="EMBL" id="AE017335">
    <property type="protein sequence ID" value="AAT35517.1"/>
    <property type="molecule type" value="Genomic_DNA"/>
</dbReference>
<reference evidence="1 2" key="1">
    <citation type="journal article" date="2009" name="J. Bacteriol.">
        <title>The complete genome sequence of Bacillus anthracis Ames 'Ancestor'.</title>
        <authorList>
            <person name="Ravel J."/>
            <person name="Jiang L."/>
            <person name="Stanley S.T."/>
            <person name="Wilson M.R."/>
            <person name="Decker R.S."/>
            <person name="Read T.D."/>
            <person name="Worsham P."/>
            <person name="Keim P.S."/>
            <person name="Salzberg S.L."/>
            <person name="Fraser-Liggett C.M."/>
            <person name="Rasko D.A."/>
        </authorList>
    </citation>
    <scope>NUCLEOTIDE SEQUENCE [LARGE SCALE GENOMIC DNA]</scope>
    <source>
        <strain evidence="2">Ames ancestor</strain>
        <plasmid evidence="2">pXO2</plasmid>
    </source>
</reference>
<dbReference type="Proteomes" id="UP000000594">
    <property type="component" value="Plasmid pXO2"/>
</dbReference>
<evidence type="ECO:0000313" key="2">
    <source>
        <dbReference type="Proteomes" id="UP000000594"/>
    </source>
</evidence>
<proteinExistence type="predicted"/>